<comment type="subcellular location">
    <subcellularLocation>
        <location evidence="1">Cell membrane</location>
        <topology evidence="1">Multi-pass membrane protein</topology>
    </subcellularLocation>
</comment>
<dbReference type="GO" id="GO:0005886">
    <property type="term" value="C:plasma membrane"/>
    <property type="evidence" value="ECO:0007669"/>
    <property type="project" value="UniProtKB-SubCell"/>
</dbReference>
<comment type="similarity">
    <text evidence="2">Belongs to the EamA transporter family.</text>
</comment>
<dbReference type="SUPFAM" id="SSF103481">
    <property type="entry name" value="Multidrug resistance efflux transporter EmrE"/>
    <property type="match status" value="2"/>
</dbReference>
<feature type="transmembrane region" description="Helical" evidence="8">
    <location>
        <begin position="194"/>
        <end position="215"/>
    </location>
</feature>
<comment type="caution">
    <text evidence="10">The sequence shown here is derived from an EMBL/GenBank/DDBJ whole genome shotgun (WGS) entry which is preliminary data.</text>
</comment>
<dbReference type="EMBL" id="LAJE02000205">
    <property type="protein sequence ID" value="OEO30467.1"/>
    <property type="molecule type" value="Genomic_DNA"/>
</dbReference>
<evidence type="ECO:0000313" key="11">
    <source>
        <dbReference type="Proteomes" id="UP000095463"/>
    </source>
</evidence>
<reference evidence="10 11" key="1">
    <citation type="journal article" date="2015" name="Genome Announc.">
        <title>Genome Assemblies of Three Soil-Associated Devosia species: D. insulae, D. limi, and D. soli.</title>
        <authorList>
            <person name="Hassan Y.I."/>
            <person name="Lepp D."/>
            <person name="Zhou T."/>
        </authorList>
    </citation>
    <scope>NUCLEOTIDE SEQUENCE [LARGE SCALE GENOMIC DNA]</scope>
    <source>
        <strain evidence="10 11">DS-56</strain>
    </source>
</reference>
<evidence type="ECO:0000256" key="7">
    <source>
        <dbReference type="ARBA" id="ARBA00023136"/>
    </source>
</evidence>
<evidence type="ECO:0000313" key="10">
    <source>
        <dbReference type="EMBL" id="OEO30467.1"/>
    </source>
</evidence>
<dbReference type="AlphaFoldDB" id="A0A1E5XPD4"/>
<dbReference type="Pfam" id="PF00892">
    <property type="entry name" value="EamA"/>
    <property type="match status" value="1"/>
</dbReference>
<keyword evidence="4" id="KW-1003">Cell membrane</keyword>
<evidence type="ECO:0000256" key="1">
    <source>
        <dbReference type="ARBA" id="ARBA00004651"/>
    </source>
</evidence>
<evidence type="ECO:0000256" key="4">
    <source>
        <dbReference type="ARBA" id="ARBA00022475"/>
    </source>
</evidence>
<evidence type="ECO:0000256" key="5">
    <source>
        <dbReference type="ARBA" id="ARBA00022692"/>
    </source>
</evidence>
<feature type="transmembrane region" description="Helical" evidence="8">
    <location>
        <begin position="28"/>
        <end position="44"/>
    </location>
</feature>
<protein>
    <recommendedName>
        <fullName evidence="9">EamA domain-containing protein</fullName>
    </recommendedName>
</protein>
<dbReference type="InterPro" id="IPR037185">
    <property type="entry name" value="EmrE-like"/>
</dbReference>
<feature type="transmembrane region" description="Helical" evidence="8">
    <location>
        <begin position="133"/>
        <end position="150"/>
    </location>
</feature>
<proteinExistence type="inferred from homology"/>
<feature type="transmembrane region" description="Helical" evidence="8">
    <location>
        <begin position="111"/>
        <end position="127"/>
    </location>
</feature>
<keyword evidence="3" id="KW-0813">Transport</keyword>
<feature type="transmembrane region" description="Helical" evidence="8">
    <location>
        <begin position="250"/>
        <end position="268"/>
    </location>
</feature>
<dbReference type="NCBIfam" id="TIGR00688">
    <property type="entry name" value="rarD"/>
    <property type="match status" value="1"/>
</dbReference>
<dbReference type="InterPro" id="IPR000620">
    <property type="entry name" value="EamA_dom"/>
</dbReference>
<gene>
    <name evidence="10" type="ORF">VW23_021235</name>
</gene>
<feature type="transmembrane region" description="Helical" evidence="8">
    <location>
        <begin position="162"/>
        <end position="182"/>
    </location>
</feature>
<evidence type="ECO:0000256" key="2">
    <source>
        <dbReference type="ARBA" id="ARBA00007362"/>
    </source>
</evidence>
<dbReference type="InterPro" id="IPR004626">
    <property type="entry name" value="RarD"/>
</dbReference>
<feature type="domain" description="EamA" evidence="9">
    <location>
        <begin position="2"/>
        <end position="123"/>
    </location>
</feature>
<feature type="transmembrane region" description="Helical" evidence="8">
    <location>
        <begin position="56"/>
        <end position="75"/>
    </location>
</feature>
<evidence type="ECO:0000256" key="8">
    <source>
        <dbReference type="SAM" id="Phobius"/>
    </source>
</evidence>
<feature type="transmembrane region" description="Helical" evidence="8">
    <location>
        <begin position="227"/>
        <end position="244"/>
    </location>
</feature>
<organism evidence="10 11">
    <name type="scientific">Devosia insulae DS-56</name>
    <dbReference type="NCBI Taxonomy" id="1116389"/>
    <lineage>
        <taxon>Bacteria</taxon>
        <taxon>Pseudomonadati</taxon>
        <taxon>Pseudomonadota</taxon>
        <taxon>Alphaproteobacteria</taxon>
        <taxon>Hyphomicrobiales</taxon>
        <taxon>Devosiaceae</taxon>
        <taxon>Devosia</taxon>
    </lineage>
</organism>
<dbReference type="Proteomes" id="UP000095463">
    <property type="component" value="Unassembled WGS sequence"/>
</dbReference>
<evidence type="ECO:0000259" key="9">
    <source>
        <dbReference type="Pfam" id="PF00892"/>
    </source>
</evidence>
<keyword evidence="11" id="KW-1185">Reference proteome</keyword>
<name>A0A1E5XPD4_9HYPH</name>
<evidence type="ECO:0000256" key="3">
    <source>
        <dbReference type="ARBA" id="ARBA00022448"/>
    </source>
</evidence>
<keyword evidence="5 8" id="KW-0812">Transmembrane</keyword>
<accession>A0A1E5XPD4</accession>
<keyword evidence="7 8" id="KW-0472">Membrane</keyword>
<feature type="transmembrane region" description="Helical" evidence="8">
    <location>
        <begin position="87"/>
        <end position="104"/>
    </location>
</feature>
<evidence type="ECO:0000256" key="6">
    <source>
        <dbReference type="ARBA" id="ARBA00022989"/>
    </source>
</evidence>
<keyword evidence="6 8" id="KW-1133">Transmembrane helix</keyword>
<sequence length="279" mass="29913">MLWGFLPLLFNLLNHVGAATVVANRTLWSLMVLGVIMILGGRMAEVRAALRDPRTVTSMALAALILGGNWLIYIYAVESGQVLEASFGYFILPLVNVATGVLLLGERLNRWQMVSIAIAAVAIGIQAVSIGGIPYVAIGLALTFAVYGYLRKTAKVGSAPGLFVETMVLAPLAIAFLGYSFLRDGGIGWHGDPYSLALLALTGPATVGPLLLFAFAVQRLKMTTVGMLQYIAPSITFLLAITLFGEHLNAVRLGSFTLIWVSLVVYTADSVMRRRRAVA</sequence>